<keyword evidence="7" id="KW-1185">Reference proteome</keyword>
<dbReference type="RefSeq" id="WP_129834289.1">
    <property type="nucleotide sequence ID" value="NZ_CP035704.1"/>
</dbReference>
<proteinExistence type="inferred from homology"/>
<evidence type="ECO:0000256" key="2">
    <source>
        <dbReference type="ARBA" id="ARBA00022694"/>
    </source>
</evidence>
<dbReference type="InterPro" id="IPR042214">
    <property type="entry name" value="TruD_catalytic"/>
</dbReference>
<dbReference type="AlphaFoldDB" id="A0A411HLI4"/>
<dbReference type="InterPro" id="IPR050170">
    <property type="entry name" value="TruD_pseudoU_synthase"/>
</dbReference>
<organism evidence="6 7">
    <name type="scientific">Pseudolysobacter antarcticus</name>
    <dbReference type="NCBI Taxonomy" id="2511995"/>
    <lineage>
        <taxon>Bacteria</taxon>
        <taxon>Pseudomonadati</taxon>
        <taxon>Pseudomonadota</taxon>
        <taxon>Gammaproteobacteria</taxon>
        <taxon>Lysobacterales</taxon>
        <taxon>Rhodanobacteraceae</taxon>
        <taxon>Pseudolysobacter</taxon>
    </lineage>
</organism>
<dbReference type="KEGG" id="xbc:ELE36_13920"/>
<dbReference type="GO" id="GO:0003723">
    <property type="term" value="F:RNA binding"/>
    <property type="evidence" value="ECO:0007669"/>
    <property type="project" value="InterPro"/>
</dbReference>
<dbReference type="PANTHER" id="PTHR47811:SF1">
    <property type="entry name" value="TRNA PSEUDOURIDINE SYNTHASE D"/>
    <property type="match status" value="1"/>
</dbReference>
<evidence type="ECO:0000259" key="5">
    <source>
        <dbReference type="PROSITE" id="PS50984"/>
    </source>
</evidence>
<dbReference type="OrthoDB" id="1550679at2"/>
<dbReference type="EC" id="5.4.99.27" evidence="4"/>
<sequence>MSESELPRAHGGASLCGILRATPDDFLVEEDLGFTPSGAGEHALVVVEKRGANTDWVARQLAAFAGVAPFAVSFAGLKDRHALTRQTFSLHLPGKADPDWAQLQNAEFRILDAQRHNRKLKRGALKGNRFRIVLREVGGDRAATEQRLIAIGAHGVPNYFGEQRFGRNGGNVAQARAMFAGRRVERSMRGLLLSAARSHLFNHVLAKRVAAGNWNQALSGDVWMLHGSHAIFGPEPISDNIQRRLHEGDIHPTAPLWGRGALRSTDDVALLEQAVMQRDPDLANGLETAGLEQERRSLCLRPRDLAFEWLPENALAVSFWLPAGAYATTLLREFCDYRTAQTFVADESAELE</sequence>
<dbReference type="HAMAP" id="MF_01082">
    <property type="entry name" value="TruD"/>
    <property type="match status" value="1"/>
</dbReference>
<dbReference type="InterPro" id="IPR011760">
    <property type="entry name" value="PsdUridine_synth_TruD_insert"/>
</dbReference>
<evidence type="ECO:0000256" key="1">
    <source>
        <dbReference type="ARBA" id="ARBA00007953"/>
    </source>
</evidence>
<dbReference type="Gene3D" id="3.30.2340.10">
    <property type="entry name" value="TruD, insertion domain"/>
    <property type="match status" value="1"/>
</dbReference>
<comment type="similarity">
    <text evidence="1 4">Belongs to the pseudouridine synthase TruD family.</text>
</comment>
<comment type="catalytic activity">
    <reaction evidence="4">
        <text>uridine(13) in tRNA = pseudouridine(13) in tRNA</text>
        <dbReference type="Rhea" id="RHEA:42540"/>
        <dbReference type="Rhea" id="RHEA-COMP:10105"/>
        <dbReference type="Rhea" id="RHEA-COMP:10106"/>
        <dbReference type="ChEBI" id="CHEBI:65314"/>
        <dbReference type="ChEBI" id="CHEBI:65315"/>
        <dbReference type="EC" id="5.4.99.27"/>
    </reaction>
</comment>
<dbReference type="Proteomes" id="UP000291562">
    <property type="component" value="Chromosome"/>
</dbReference>
<dbReference type="GO" id="GO:0160150">
    <property type="term" value="F:tRNA pseudouridine(13) synthase activity"/>
    <property type="evidence" value="ECO:0007669"/>
    <property type="project" value="UniProtKB-EC"/>
</dbReference>
<dbReference type="PANTHER" id="PTHR47811">
    <property type="entry name" value="TRNA PSEUDOURIDINE SYNTHASE D"/>
    <property type="match status" value="1"/>
</dbReference>
<comment type="function">
    <text evidence="4">Responsible for synthesis of pseudouridine from uracil-13 in transfer RNAs.</text>
</comment>
<dbReference type="GO" id="GO:0031119">
    <property type="term" value="P:tRNA pseudouridine synthesis"/>
    <property type="evidence" value="ECO:0007669"/>
    <property type="project" value="UniProtKB-UniRule"/>
</dbReference>
<keyword evidence="2 4" id="KW-0819">tRNA processing</keyword>
<dbReference type="SUPFAM" id="SSF55120">
    <property type="entry name" value="Pseudouridine synthase"/>
    <property type="match status" value="1"/>
</dbReference>
<evidence type="ECO:0000256" key="3">
    <source>
        <dbReference type="ARBA" id="ARBA00023235"/>
    </source>
</evidence>
<dbReference type="PROSITE" id="PS01268">
    <property type="entry name" value="UPF0024"/>
    <property type="match status" value="1"/>
</dbReference>
<dbReference type="InterPro" id="IPR043165">
    <property type="entry name" value="TruD_insert_sf"/>
</dbReference>
<dbReference type="InterPro" id="IPR001656">
    <property type="entry name" value="PsdUridine_synth_TruD"/>
</dbReference>
<dbReference type="Pfam" id="PF01142">
    <property type="entry name" value="TruD"/>
    <property type="match status" value="2"/>
</dbReference>
<evidence type="ECO:0000313" key="7">
    <source>
        <dbReference type="Proteomes" id="UP000291562"/>
    </source>
</evidence>
<dbReference type="PROSITE" id="PS50984">
    <property type="entry name" value="TRUD"/>
    <property type="match status" value="1"/>
</dbReference>
<reference evidence="6 7" key="1">
    <citation type="submission" date="2019-01" db="EMBL/GenBank/DDBJ databases">
        <title>Pseudolysobacter antarctica gen. nov., sp. nov., isolated from Fildes Peninsula, Antarctica.</title>
        <authorList>
            <person name="Wei Z."/>
            <person name="Peng F."/>
        </authorList>
    </citation>
    <scope>NUCLEOTIDE SEQUENCE [LARGE SCALE GENOMIC DNA]</scope>
    <source>
        <strain evidence="6 7">AQ6-296</strain>
    </source>
</reference>
<name>A0A411HLI4_9GAMM</name>
<protein>
    <recommendedName>
        <fullName evidence="4">tRNA pseudouridine synthase D</fullName>
        <ecNumber evidence="4">5.4.99.27</ecNumber>
    </recommendedName>
    <alternativeName>
        <fullName evidence="4">tRNA pseudouridine(13) synthase</fullName>
    </alternativeName>
    <alternativeName>
        <fullName evidence="4">tRNA pseudouridylate synthase D</fullName>
    </alternativeName>
    <alternativeName>
        <fullName evidence="4">tRNA-uridine isomerase D</fullName>
    </alternativeName>
</protein>
<evidence type="ECO:0000256" key="4">
    <source>
        <dbReference type="HAMAP-Rule" id="MF_01082"/>
    </source>
</evidence>
<dbReference type="InterPro" id="IPR020103">
    <property type="entry name" value="PsdUridine_synth_cat_dom_sf"/>
</dbReference>
<keyword evidence="3 4" id="KW-0413">Isomerase</keyword>
<dbReference type="InterPro" id="IPR020119">
    <property type="entry name" value="PsdUridine_synth_TruD_CS"/>
</dbReference>
<dbReference type="GO" id="GO:0005829">
    <property type="term" value="C:cytosol"/>
    <property type="evidence" value="ECO:0007669"/>
    <property type="project" value="TreeGrafter"/>
</dbReference>
<feature type="active site" description="Nucleophile" evidence="4">
    <location>
        <position position="79"/>
    </location>
</feature>
<gene>
    <name evidence="4 6" type="primary">truD</name>
    <name evidence="6" type="ORF">ELE36_13920</name>
</gene>
<dbReference type="NCBIfam" id="NF002153">
    <property type="entry name" value="PRK00984.1-2"/>
    <property type="match status" value="1"/>
</dbReference>
<dbReference type="EMBL" id="CP035704">
    <property type="protein sequence ID" value="QBB71361.1"/>
    <property type="molecule type" value="Genomic_DNA"/>
</dbReference>
<evidence type="ECO:0000313" key="6">
    <source>
        <dbReference type="EMBL" id="QBB71361.1"/>
    </source>
</evidence>
<accession>A0A411HLI4</accession>
<dbReference type="Gene3D" id="3.30.2350.20">
    <property type="entry name" value="TruD, catalytic domain"/>
    <property type="match status" value="1"/>
</dbReference>
<feature type="domain" description="TRUD" evidence="5">
    <location>
        <begin position="155"/>
        <end position="300"/>
    </location>
</feature>
<dbReference type="CDD" id="cd02575">
    <property type="entry name" value="PseudoU_synth_EcTruD"/>
    <property type="match status" value="1"/>
</dbReference>